<comment type="caution">
    <text evidence="8">The sequence shown here is derived from an EMBL/GenBank/DDBJ whole genome shotgun (WGS) entry which is preliminary data.</text>
</comment>
<feature type="transmembrane region" description="Helical" evidence="7">
    <location>
        <begin position="309"/>
        <end position="328"/>
    </location>
</feature>
<dbReference type="InterPro" id="IPR011701">
    <property type="entry name" value="MFS"/>
</dbReference>
<dbReference type="InterPro" id="IPR051788">
    <property type="entry name" value="MFS_Transporter"/>
</dbReference>
<evidence type="ECO:0000256" key="1">
    <source>
        <dbReference type="ARBA" id="ARBA00004127"/>
    </source>
</evidence>
<dbReference type="PANTHER" id="PTHR23514">
    <property type="entry name" value="BYPASS OF STOP CODON PROTEIN 6"/>
    <property type="match status" value="1"/>
</dbReference>
<comment type="subcellular location">
    <subcellularLocation>
        <location evidence="1">Endomembrane system</location>
        <topology evidence="1">Multi-pass membrane protein</topology>
    </subcellularLocation>
</comment>
<name>A0ABQ3US73_9CHLR</name>
<feature type="transmembrane region" description="Helical" evidence="7">
    <location>
        <begin position="165"/>
        <end position="183"/>
    </location>
</feature>
<dbReference type="PANTHER" id="PTHR23514:SF3">
    <property type="entry name" value="BYPASS OF STOP CODON PROTEIN 6"/>
    <property type="match status" value="1"/>
</dbReference>
<feature type="transmembrane region" description="Helical" evidence="7">
    <location>
        <begin position="12"/>
        <end position="38"/>
    </location>
</feature>
<dbReference type="EMBL" id="BNJG01000001">
    <property type="protein sequence ID" value="GHO55548.1"/>
    <property type="molecule type" value="Genomic_DNA"/>
</dbReference>
<evidence type="ECO:0000256" key="4">
    <source>
        <dbReference type="ARBA" id="ARBA00022692"/>
    </source>
</evidence>
<keyword evidence="9" id="KW-1185">Reference proteome</keyword>
<feature type="transmembrane region" description="Helical" evidence="7">
    <location>
        <begin position="44"/>
        <end position="67"/>
    </location>
</feature>
<evidence type="ECO:0000256" key="5">
    <source>
        <dbReference type="ARBA" id="ARBA00022989"/>
    </source>
</evidence>
<evidence type="ECO:0000313" key="9">
    <source>
        <dbReference type="Proteomes" id="UP000654345"/>
    </source>
</evidence>
<dbReference type="Gene3D" id="1.20.1250.20">
    <property type="entry name" value="MFS general substrate transporter like domains"/>
    <property type="match status" value="2"/>
</dbReference>
<keyword evidence="6 7" id="KW-0472">Membrane</keyword>
<keyword evidence="5 7" id="KW-1133">Transmembrane helix</keyword>
<keyword evidence="4 7" id="KW-0812">Transmembrane</keyword>
<gene>
    <name evidence="8" type="ORF">KSB_40230</name>
</gene>
<feature type="transmembrane region" description="Helical" evidence="7">
    <location>
        <begin position="79"/>
        <end position="103"/>
    </location>
</feature>
<feature type="transmembrane region" description="Helical" evidence="7">
    <location>
        <begin position="349"/>
        <end position="372"/>
    </location>
</feature>
<feature type="transmembrane region" description="Helical" evidence="7">
    <location>
        <begin position="286"/>
        <end position="303"/>
    </location>
</feature>
<dbReference type="Pfam" id="PF07690">
    <property type="entry name" value="MFS_1"/>
    <property type="match status" value="1"/>
</dbReference>
<dbReference type="RefSeq" id="WP_201372122.1">
    <property type="nucleotide sequence ID" value="NZ_BNJG01000001.1"/>
</dbReference>
<reference evidence="8 9" key="1">
    <citation type="journal article" date="2021" name="Int. J. Syst. Evol. Microbiol.">
        <title>Reticulibacter mediterranei gen. nov., sp. nov., within the new family Reticulibacteraceae fam. nov., and Ktedonospora formicarum gen. nov., sp. nov., Ktedonobacter robiniae sp. nov., Dictyobacter formicarum sp. nov. and Dictyobacter arantiisoli sp. nov., belonging to the class Ktedonobacteria.</title>
        <authorList>
            <person name="Yabe S."/>
            <person name="Zheng Y."/>
            <person name="Wang C.M."/>
            <person name="Sakai Y."/>
            <person name="Abe K."/>
            <person name="Yokota A."/>
            <person name="Donadio S."/>
            <person name="Cavaletti L."/>
            <person name="Monciardini P."/>
        </authorList>
    </citation>
    <scope>NUCLEOTIDE SEQUENCE [LARGE SCALE GENOMIC DNA]</scope>
    <source>
        <strain evidence="8 9">SOSP1-30</strain>
    </source>
</reference>
<evidence type="ECO:0000313" key="8">
    <source>
        <dbReference type="EMBL" id="GHO55548.1"/>
    </source>
</evidence>
<accession>A0ABQ3US73</accession>
<sequence length="434" mass="45646">MSLGTIRHNPTVLFAICCLAYIASGLLGVLPSAGLTLLAQHTHVALGTAGLAFTGSAFGSIIAVLLSSLFIKKIGAKPVIMLGLAGLTIASLIIPTTPIFTFWLAAQVLQGMSGSFISIGLSITMTLNFRQNLGEKLNMLYSFAGVGSLLAPLLLSFTMSLTGSLLVSFVIVALVSLTCLLAFNMLRFVSKEAPATTSAGSNVQVSDKASMSRIFKHTLLWFMALQICLYVGAEAGFSNWLVTSISQSANVAVTVATPAATFFWIGMALGRVIVAQLIKRGLISDVHLLYACILGGGLSGILVTALLNQPYICFIGSLLEGICIGPIFPSLQSMATRRFSHSPTLVSSMVLMSAGLAGMTIPLSIGMLIPFLGTRGGMIIPALLCLCVAVPFSLANRSERQVVVHRRGNVQVEPVSTPMHEVATRELPAIPAFA</sequence>
<comment type="similarity">
    <text evidence="2">Belongs to the major facilitator superfamily.</text>
</comment>
<organism evidence="8 9">
    <name type="scientific">Ktedonobacter robiniae</name>
    <dbReference type="NCBI Taxonomy" id="2778365"/>
    <lineage>
        <taxon>Bacteria</taxon>
        <taxon>Bacillati</taxon>
        <taxon>Chloroflexota</taxon>
        <taxon>Ktedonobacteria</taxon>
        <taxon>Ktedonobacterales</taxon>
        <taxon>Ktedonobacteraceae</taxon>
        <taxon>Ktedonobacter</taxon>
    </lineage>
</organism>
<dbReference type="SUPFAM" id="SSF103473">
    <property type="entry name" value="MFS general substrate transporter"/>
    <property type="match status" value="1"/>
</dbReference>
<proteinExistence type="inferred from homology"/>
<evidence type="ECO:0000256" key="3">
    <source>
        <dbReference type="ARBA" id="ARBA00022448"/>
    </source>
</evidence>
<keyword evidence="3" id="KW-0813">Transport</keyword>
<feature type="transmembrane region" description="Helical" evidence="7">
    <location>
        <begin position="249"/>
        <end position="274"/>
    </location>
</feature>
<evidence type="ECO:0000256" key="2">
    <source>
        <dbReference type="ARBA" id="ARBA00008335"/>
    </source>
</evidence>
<evidence type="ECO:0000256" key="7">
    <source>
        <dbReference type="SAM" id="Phobius"/>
    </source>
</evidence>
<evidence type="ECO:0000256" key="6">
    <source>
        <dbReference type="ARBA" id="ARBA00023136"/>
    </source>
</evidence>
<dbReference type="InterPro" id="IPR036259">
    <property type="entry name" value="MFS_trans_sf"/>
</dbReference>
<dbReference type="Proteomes" id="UP000654345">
    <property type="component" value="Unassembled WGS sequence"/>
</dbReference>
<feature type="transmembrane region" description="Helical" evidence="7">
    <location>
        <begin position="109"/>
        <end position="127"/>
    </location>
</feature>
<feature type="transmembrane region" description="Helical" evidence="7">
    <location>
        <begin position="378"/>
        <end position="396"/>
    </location>
</feature>
<feature type="transmembrane region" description="Helical" evidence="7">
    <location>
        <begin position="139"/>
        <end position="159"/>
    </location>
</feature>
<feature type="transmembrane region" description="Helical" evidence="7">
    <location>
        <begin position="218"/>
        <end position="237"/>
    </location>
</feature>
<protein>
    <submittedName>
        <fullName evidence="8">MFS transporter</fullName>
    </submittedName>
</protein>